<reference evidence="4 5" key="1">
    <citation type="submission" date="2021-05" db="EMBL/GenBank/DDBJ databases">
        <title>The draft genome of Geobacter pelophilus DSM 12255.</title>
        <authorList>
            <person name="Xu Z."/>
            <person name="Masuda Y."/>
            <person name="Itoh H."/>
            <person name="Senoo K."/>
        </authorList>
    </citation>
    <scope>NUCLEOTIDE SEQUENCE [LARGE SCALE GENOMIC DNA]</scope>
    <source>
        <strain evidence="4 5">DSM 12255</strain>
    </source>
</reference>
<dbReference type="EMBL" id="JAHCVJ010000011">
    <property type="protein sequence ID" value="MBT0666424.1"/>
    <property type="molecule type" value="Genomic_DNA"/>
</dbReference>
<accession>A0AAW4L5C4</accession>
<dbReference type="Gene3D" id="2.60.120.260">
    <property type="entry name" value="Galactose-binding domain-like"/>
    <property type="match status" value="1"/>
</dbReference>
<comment type="caution">
    <text evidence="4">The sequence shown here is derived from an EMBL/GenBank/DDBJ whole genome shotgun (WGS) entry which is preliminary data.</text>
</comment>
<feature type="domain" description="Ice-binding protein C-terminal" evidence="3">
    <location>
        <begin position="188"/>
        <end position="211"/>
    </location>
</feature>
<dbReference type="AlphaFoldDB" id="A0AAW4L5C4"/>
<gene>
    <name evidence="4" type="ORF">KI809_19115</name>
</gene>
<dbReference type="RefSeq" id="WP_214173199.1">
    <property type="nucleotide sequence ID" value="NZ_JAHCVJ010000011.1"/>
</dbReference>
<name>A0AAW4L5C4_9BACT</name>
<evidence type="ECO:0000313" key="5">
    <source>
        <dbReference type="Proteomes" id="UP000811899"/>
    </source>
</evidence>
<sequence>MRTILISFVCLCLLLGVNCSAQASPIINGSFEGNYLGKDFVTLPAGDTSITGWTVVSGSIDWIESYWQPSDGAKSIDLAGNEPGLIMTNLTTEIGKTYRVQFDMAGNPDQGYDKALITLLTISMTDSDGAVLNAFDFIQNGYNKDNMGWTTLYFDFFATSSTYELYFGNAKEGPYGAALDNVRVDQAPVPEPSTFFLLGAGLAGLGACCRRFRK</sequence>
<dbReference type="Pfam" id="PF07589">
    <property type="entry name" value="PEP-CTERM"/>
    <property type="match status" value="1"/>
</dbReference>
<dbReference type="InterPro" id="IPR006946">
    <property type="entry name" value="DGR2-like_dom"/>
</dbReference>
<dbReference type="NCBIfam" id="TIGR04362">
    <property type="entry name" value="choice_anch_C"/>
    <property type="match status" value="1"/>
</dbReference>
<evidence type="ECO:0000259" key="2">
    <source>
        <dbReference type="Pfam" id="PF04862"/>
    </source>
</evidence>
<proteinExistence type="predicted"/>
<dbReference type="Pfam" id="PF04862">
    <property type="entry name" value="DUF642"/>
    <property type="match status" value="1"/>
</dbReference>
<evidence type="ECO:0000259" key="3">
    <source>
        <dbReference type="Pfam" id="PF07589"/>
    </source>
</evidence>
<protein>
    <submittedName>
        <fullName evidence="4">Choice-of-anchor C family protein</fullName>
    </submittedName>
</protein>
<dbReference type="Proteomes" id="UP000811899">
    <property type="component" value="Unassembled WGS sequence"/>
</dbReference>
<dbReference type="InterPro" id="IPR008979">
    <property type="entry name" value="Galactose-bd-like_sf"/>
</dbReference>
<keyword evidence="5" id="KW-1185">Reference proteome</keyword>
<evidence type="ECO:0000313" key="4">
    <source>
        <dbReference type="EMBL" id="MBT0666424.1"/>
    </source>
</evidence>
<dbReference type="SUPFAM" id="SSF49785">
    <property type="entry name" value="Galactose-binding domain-like"/>
    <property type="match status" value="1"/>
</dbReference>
<evidence type="ECO:0000256" key="1">
    <source>
        <dbReference type="SAM" id="SignalP"/>
    </source>
</evidence>
<feature type="signal peptide" evidence="1">
    <location>
        <begin position="1"/>
        <end position="23"/>
    </location>
</feature>
<feature type="domain" description="DUF642" evidence="2">
    <location>
        <begin position="25"/>
        <end position="184"/>
    </location>
</feature>
<dbReference type="NCBIfam" id="TIGR02595">
    <property type="entry name" value="PEP_CTERM"/>
    <property type="match status" value="1"/>
</dbReference>
<organism evidence="4 5">
    <name type="scientific">Geoanaerobacter pelophilus</name>
    <dbReference type="NCBI Taxonomy" id="60036"/>
    <lineage>
        <taxon>Bacteria</taxon>
        <taxon>Pseudomonadati</taxon>
        <taxon>Thermodesulfobacteriota</taxon>
        <taxon>Desulfuromonadia</taxon>
        <taxon>Geobacterales</taxon>
        <taxon>Geobacteraceae</taxon>
        <taxon>Geoanaerobacter</taxon>
    </lineage>
</organism>
<dbReference type="InterPro" id="IPR013424">
    <property type="entry name" value="Ice-binding_C"/>
</dbReference>
<feature type="chain" id="PRO_5043789524" evidence="1">
    <location>
        <begin position="24"/>
        <end position="214"/>
    </location>
</feature>
<dbReference type="InterPro" id="IPR027576">
    <property type="entry name" value="Choice_anch_C_dom"/>
</dbReference>
<keyword evidence="1" id="KW-0732">Signal</keyword>